<keyword evidence="3" id="KW-1185">Reference proteome</keyword>
<protein>
    <recommendedName>
        <fullName evidence="1">DUF6598 domain-containing protein</fullName>
    </recommendedName>
</protein>
<dbReference type="Proteomes" id="UP000595140">
    <property type="component" value="Unassembled WGS sequence"/>
</dbReference>
<sequence>MDAIELLNDFPYFKGEELERWVSSRNNCSMVELFVRAIKLLKDFPYATVQDVEMIFLSPHGNIIYTFFGMGIDMHCISAPREAEKLEGKDSISYKRCNVAGDYVNAGPLLHLHSLHVQPKDAIKDKPLSIYGTVRVKYDHIQSGKPMQLDVYSRSADDADSISPNGGNFTLGLCGTSLSRRYDMWVGLQGTTIEVDLHLKIGDEAVPMVQDEILVGDRTEGDLEEVRSKELHGTLCSATLIYIAMPFAVLCQVDLSLSSKDKGQVVNVAGKIAARYKSTYGNYDSQEFVLFEKQNDFEPLNMENDTTTWSTWMGLPAYSTLELDVDLTDFNTRRKLIKKTVELFKSNTTYADSCAVVEGDFAILVGAKLIEYPLDRMWSYSDEDLCENELSSSNNGNPWCPLHGQQKIPRPSKLVEFYSIFIGRKELAALNIYGTVEFSSNNHTEYLFKKTSNDAVEVKGSQKVLPFIDVYRKVVQYKMLELKVNLKDVGGKFQNKAFAIHDLGVVYQGLPHNTQICSVFPGKDGFCALHYSIFSDACHANIEILFRIKSTQLGAGMIYGSAVAQYSNFDYSTEFKRDYFRSVLFERTEKDPLQLESDGKVPLSRSLVAVPMDSSLIIDIDFCCMSLNDHLSCKEMFRIGRCCSKTEKNDLELVINCTWSDGLHNGWCTYQDKDGQIETEEDEAC</sequence>
<evidence type="ECO:0000313" key="3">
    <source>
        <dbReference type="Proteomes" id="UP000595140"/>
    </source>
</evidence>
<dbReference type="Pfam" id="PF20241">
    <property type="entry name" value="DUF6598"/>
    <property type="match status" value="2"/>
</dbReference>
<feature type="domain" description="DUF6598" evidence="1">
    <location>
        <begin position="415"/>
        <end position="631"/>
    </location>
</feature>
<dbReference type="OrthoDB" id="4927890at2759"/>
<organism evidence="2 3">
    <name type="scientific">Cuscuta campestris</name>
    <dbReference type="NCBI Taxonomy" id="132261"/>
    <lineage>
        <taxon>Eukaryota</taxon>
        <taxon>Viridiplantae</taxon>
        <taxon>Streptophyta</taxon>
        <taxon>Embryophyta</taxon>
        <taxon>Tracheophyta</taxon>
        <taxon>Spermatophyta</taxon>
        <taxon>Magnoliopsida</taxon>
        <taxon>eudicotyledons</taxon>
        <taxon>Gunneridae</taxon>
        <taxon>Pentapetalae</taxon>
        <taxon>asterids</taxon>
        <taxon>lamiids</taxon>
        <taxon>Solanales</taxon>
        <taxon>Convolvulaceae</taxon>
        <taxon>Cuscuteae</taxon>
        <taxon>Cuscuta</taxon>
        <taxon>Cuscuta subgen. Grammica</taxon>
        <taxon>Cuscuta sect. Cleistogrammica</taxon>
    </lineage>
</organism>
<reference evidence="2 3" key="1">
    <citation type="submission" date="2018-04" db="EMBL/GenBank/DDBJ databases">
        <authorList>
            <person name="Vogel A."/>
        </authorList>
    </citation>
    <scope>NUCLEOTIDE SEQUENCE [LARGE SCALE GENOMIC DNA]</scope>
</reference>
<accession>A0A484L1M3</accession>
<evidence type="ECO:0000313" key="2">
    <source>
        <dbReference type="EMBL" id="VFQ70188.1"/>
    </source>
</evidence>
<feature type="domain" description="DUF6598" evidence="1">
    <location>
        <begin position="110"/>
        <end position="359"/>
    </location>
</feature>
<evidence type="ECO:0000259" key="1">
    <source>
        <dbReference type="Pfam" id="PF20241"/>
    </source>
</evidence>
<gene>
    <name evidence="2" type="ORF">CCAM_LOCUS11964</name>
</gene>
<dbReference type="AlphaFoldDB" id="A0A484L1M3"/>
<dbReference type="EMBL" id="OOIL02000889">
    <property type="protein sequence ID" value="VFQ70188.1"/>
    <property type="molecule type" value="Genomic_DNA"/>
</dbReference>
<name>A0A484L1M3_9ASTE</name>
<dbReference type="InterPro" id="IPR046533">
    <property type="entry name" value="DUF6598"/>
</dbReference>
<dbReference type="PANTHER" id="PTHR33065:SF88">
    <property type="entry name" value="OS11G0104220 PROTEIN"/>
    <property type="match status" value="1"/>
</dbReference>
<proteinExistence type="predicted"/>
<dbReference type="PANTHER" id="PTHR33065">
    <property type="entry name" value="OS07G0486400 PROTEIN"/>
    <property type="match status" value="1"/>
</dbReference>